<dbReference type="AlphaFoldDB" id="A0AAV4AP48"/>
<reference evidence="2 3" key="1">
    <citation type="journal article" date="2021" name="Elife">
        <title>Chloroplast acquisition without the gene transfer in kleptoplastic sea slugs, Plakobranchus ocellatus.</title>
        <authorList>
            <person name="Maeda T."/>
            <person name="Takahashi S."/>
            <person name="Yoshida T."/>
            <person name="Shimamura S."/>
            <person name="Takaki Y."/>
            <person name="Nagai Y."/>
            <person name="Toyoda A."/>
            <person name="Suzuki Y."/>
            <person name="Arimoto A."/>
            <person name="Ishii H."/>
            <person name="Satoh N."/>
            <person name="Nishiyama T."/>
            <person name="Hasebe M."/>
            <person name="Maruyama T."/>
            <person name="Minagawa J."/>
            <person name="Obokata J."/>
            <person name="Shigenobu S."/>
        </authorList>
    </citation>
    <scope>NUCLEOTIDE SEQUENCE [LARGE SCALE GENOMIC DNA]</scope>
</reference>
<accession>A0AAV4AP48</accession>
<evidence type="ECO:0000256" key="1">
    <source>
        <dbReference type="SAM" id="MobiDB-lite"/>
    </source>
</evidence>
<gene>
    <name evidence="2" type="ORF">PoB_003486100</name>
</gene>
<organism evidence="2 3">
    <name type="scientific">Plakobranchus ocellatus</name>
    <dbReference type="NCBI Taxonomy" id="259542"/>
    <lineage>
        <taxon>Eukaryota</taxon>
        <taxon>Metazoa</taxon>
        <taxon>Spiralia</taxon>
        <taxon>Lophotrochozoa</taxon>
        <taxon>Mollusca</taxon>
        <taxon>Gastropoda</taxon>
        <taxon>Heterobranchia</taxon>
        <taxon>Euthyneura</taxon>
        <taxon>Panpulmonata</taxon>
        <taxon>Sacoglossa</taxon>
        <taxon>Placobranchoidea</taxon>
        <taxon>Plakobranchidae</taxon>
        <taxon>Plakobranchus</taxon>
    </lineage>
</organism>
<comment type="caution">
    <text evidence="2">The sequence shown here is derived from an EMBL/GenBank/DDBJ whole genome shotgun (WGS) entry which is preliminary data.</text>
</comment>
<protein>
    <submittedName>
        <fullName evidence="2">Orexin receptor type 2</fullName>
    </submittedName>
</protein>
<proteinExistence type="predicted"/>
<name>A0AAV4AP48_9GAST</name>
<dbReference type="EMBL" id="BLXT01003952">
    <property type="protein sequence ID" value="GFO08356.1"/>
    <property type="molecule type" value="Genomic_DNA"/>
</dbReference>
<evidence type="ECO:0000313" key="2">
    <source>
        <dbReference type="EMBL" id="GFO08356.1"/>
    </source>
</evidence>
<sequence>MRVREGVRKRSQSTTGDLRFPDPPSGQSLVKVGAISCHVGCEIFLLFLSGIHIHLSLFDRIQEIQGLKSSSMLYCVVNDTIYVDTSSATLAV</sequence>
<feature type="region of interest" description="Disordered" evidence="1">
    <location>
        <begin position="1"/>
        <end position="25"/>
    </location>
</feature>
<dbReference type="Proteomes" id="UP000735302">
    <property type="component" value="Unassembled WGS sequence"/>
</dbReference>
<keyword evidence="2" id="KW-0675">Receptor</keyword>
<evidence type="ECO:0000313" key="3">
    <source>
        <dbReference type="Proteomes" id="UP000735302"/>
    </source>
</evidence>
<keyword evidence="3" id="KW-1185">Reference proteome</keyword>